<comment type="cofactor">
    <cofactor evidence="1">
        <name>Zn(2+)</name>
        <dbReference type="ChEBI" id="CHEBI:29105"/>
    </cofactor>
</comment>
<evidence type="ECO:0000259" key="8">
    <source>
        <dbReference type="Pfam" id="PF02163"/>
    </source>
</evidence>
<feature type="transmembrane region" description="Helical" evidence="7">
    <location>
        <begin position="152"/>
        <end position="171"/>
    </location>
</feature>
<evidence type="ECO:0000313" key="9">
    <source>
        <dbReference type="EMBL" id="BAM46674.1"/>
    </source>
</evidence>
<sequence length="365" mass="41486">MKKKYIWITFFYLACAAFGFFGAYFGLFDIFFADLSLLNIGAFCLLFLISLFLIINIHEFGHFVFGKLLGYQLLMYQIGILNFTYENGKMKFSFKKTKGFDGFCAMIPSEGTNAFDKKHLLFYAGGIIFNIVTGVVALVIAPQLTNFYIRNFNYLFGFISIILAFINLVPFKTSGNQYTDGKYIIGIISGNQQVRGLLALQNVMTQLAGGIRPKQLNFDQNELGQFEDPTLDFLQYFQALDQGNDSLAKTQIEKIISKLDDVSSIALPGYYYEIITAGILFGQPDWVETYYPKAEKMLNLDRDLNGERVKAYYAWYKDNISKAKQHIKQAKAVADKFPFRGQAQMELSLINQLEAKIEQLSPSAQ</sequence>
<organism evidence="9 10">
    <name type="scientific">Amphibacillus xylanus (strain ATCC 51415 / DSM 6626 / JCM 7361 / LMG 17667 / NBRC 15112 / Ep01)</name>
    <dbReference type="NCBI Taxonomy" id="698758"/>
    <lineage>
        <taxon>Bacteria</taxon>
        <taxon>Bacillati</taxon>
        <taxon>Bacillota</taxon>
        <taxon>Bacilli</taxon>
        <taxon>Bacillales</taxon>
        <taxon>Bacillaceae</taxon>
        <taxon>Amphibacillus</taxon>
    </lineage>
</organism>
<feature type="transmembrane region" description="Helical" evidence="7">
    <location>
        <begin position="37"/>
        <end position="56"/>
    </location>
</feature>
<evidence type="ECO:0000256" key="5">
    <source>
        <dbReference type="ARBA" id="ARBA00022989"/>
    </source>
</evidence>
<dbReference type="AlphaFoldDB" id="K0IWG9"/>
<feature type="domain" description="Peptidase M50" evidence="8">
    <location>
        <begin position="47"/>
        <end position="141"/>
    </location>
</feature>
<dbReference type="KEGG" id="axl:AXY_05420"/>
<reference evidence="9 10" key="1">
    <citation type="submission" date="2011-01" db="EMBL/GenBank/DDBJ databases">
        <title>Whole genome sequence of Amphibacillus xylinus NBRC 15112.</title>
        <authorList>
            <person name="Nakazawa H."/>
            <person name="Katano Y."/>
            <person name="Nakamura S."/>
            <person name="Sasagawa M."/>
            <person name="Fukada J."/>
            <person name="Arai T."/>
            <person name="Sasakura N."/>
            <person name="Mochizuki D."/>
            <person name="Hosoyama A."/>
            <person name="Harada K."/>
            <person name="Horikawa H."/>
            <person name="Kato Y."/>
            <person name="Harada T."/>
            <person name="Sasaki K."/>
            <person name="Sekiguchi M."/>
            <person name="Hodoyama M."/>
            <person name="Nishiko R."/>
            <person name="Narita H."/>
            <person name="Hanamaki A."/>
            <person name="Hata C."/>
            <person name="Konno Y."/>
            <person name="Niimura Y."/>
            <person name="Yamazaki S."/>
            <person name="Fujita N."/>
        </authorList>
    </citation>
    <scope>NUCLEOTIDE SEQUENCE [LARGE SCALE GENOMIC DNA]</scope>
    <source>
        <strain evidence="10">ATCC 51415 / DSM 6626 / JCM 7361 / LMG 17667 / NBRC 15112 / Ep01</strain>
    </source>
</reference>
<evidence type="ECO:0000313" key="10">
    <source>
        <dbReference type="Proteomes" id="UP000006294"/>
    </source>
</evidence>
<proteinExistence type="inferred from homology"/>
<gene>
    <name evidence="9" type="ordered locus">AXY_05420</name>
</gene>
<name>K0IWG9_AMPXN</name>
<dbReference type="Proteomes" id="UP000006294">
    <property type="component" value="Chromosome"/>
</dbReference>
<dbReference type="OrthoDB" id="1069985at2"/>
<keyword evidence="5 7" id="KW-1133">Transmembrane helix</keyword>
<feature type="transmembrane region" description="Helical" evidence="7">
    <location>
        <begin position="68"/>
        <end position="85"/>
    </location>
</feature>
<dbReference type="GO" id="GO:0016020">
    <property type="term" value="C:membrane"/>
    <property type="evidence" value="ECO:0007669"/>
    <property type="project" value="UniProtKB-SubCell"/>
</dbReference>
<dbReference type="GO" id="GO:0006508">
    <property type="term" value="P:proteolysis"/>
    <property type="evidence" value="ECO:0007669"/>
    <property type="project" value="InterPro"/>
</dbReference>
<comment type="similarity">
    <text evidence="3">Belongs to the peptidase M50B family.</text>
</comment>
<keyword evidence="6 7" id="KW-0472">Membrane</keyword>
<keyword evidence="4 7" id="KW-0812">Transmembrane</keyword>
<comment type="subcellular location">
    <subcellularLocation>
        <location evidence="2">Membrane</location>
        <topology evidence="2">Multi-pass membrane protein</topology>
    </subcellularLocation>
</comment>
<keyword evidence="10" id="KW-1185">Reference proteome</keyword>
<evidence type="ECO:0000256" key="3">
    <source>
        <dbReference type="ARBA" id="ARBA00007931"/>
    </source>
</evidence>
<dbReference type="RefSeq" id="WP_015009279.1">
    <property type="nucleotide sequence ID" value="NC_018704.1"/>
</dbReference>
<dbReference type="STRING" id="698758.AXY_05420"/>
<evidence type="ECO:0000256" key="1">
    <source>
        <dbReference type="ARBA" id="ARBA00001947"/>
    </source>
</evidence>
<evidence type="ECO:0000256" key="6">
    <source>
        <dbReference type="ARBA" id="ARBA00023136"/>
    </source>
</evidence>
<evidence type="ECO:0000256" key="4">
    <source>
        <dbReference type="ARBA" id="ARBA00022692"/>
    </source>
</evidence>
<accession>K0IWG9</accession>
<dbReference type="EMBL" id="AP012050">
    <property type="protein sequence ID" value="BAM46674.1"/>
    <property type="molecule type" value="Genomic_DNA"/>
</dbReference>
<dbReference type="HOGENOM" id="CLU_061522_0_0_9"/>
<evidence type="ECO:0000256" key="2">
    <source>
        <dbReference type="ARBA" id="ARBA00004141"/>
    </source>
</evidence>
<dbReference type="InterPro" id="IPR008915">
    <property type="entry name" value="Peptidase_M50"/>
</dbReference>
<protein>
    <recommendedName>
        <fullName evidence="8">Peptidase M50 domain-containing protein</fullName>
    </recommendedName>
</protein>
<feature type="transmembrane region" description="Helical" evidence="7">
    <location>
        <begin position="120"/>
        <end position="140"/>
    </location>
</feature>
<evidence type="ECO:0000256" key="7">
    <source>
        <dbReference type="SAM" id="Phobius"/>
    </source>
</evidence>
<dbReference type="Pfam" id="PF02163">
    <property type="entry name" value="Peptidase_M50"/>
    <property type="match status" value="1"/>
</dbReference>
<dbReference type="eggNOG" id="COG1994">
    <property type="taxonomic scope" value="Bacteria"/>
</dbReference>
<feature type="transmembrane region" description="Helical" evidence="7">
    <location>
        <begin position="5"/>
        <end position="25"/>
    </location>
</feature>